<keyword evidence="4" id="KW-0812">Transmembrane</keyword>
<feature type="chain" id="PRO_5042986183" evidence="9">
    <location>
        <begin position="18"/>
        <end position="703"/>
    </location>
</feature>
<dbReference type="InterPro" id="IPR035669">
    <property type="entry name" value="SGNH_plant_lipase-like"/>
</dbReference>
<feature type="domain" description="Trichome birefringence-like N-terminal" evidence="11">
    <location>
        <begin position="363"/>
        <end position="417"/>
    </location>
</feature>
<dbReference type="InterPro" id="IPR001087">
    <property type="entry name" value="GDSL"/>
</dbReference>
<dbReference type="Pfam" id="PF14416">
    <property type="entry name" value="PMR5N"/>
    <property type="match status" value="1"/>
</dbReference>
<comment type="similarity">
    <text evidence="2">Belongs to the PC-esterase family. TBL subfamily.</text>
</comment>
<dbReference type="AlphaFoldDB" id="A0AAQ3QIF6"/>
<evidence type="ECO:0000256" key="1">
    <source>
        <dbReference type="ARBA" id="ARBA00004323"/>
    </source>
</evidence>
<keyword evidence="7" id="KW-0333">Golgi apparatus</keyword>
<dbReference type="GO" id="GO:0000139">
    <property type="term" value="C:Golgi membrane"/>
    <property type="evidence" value="ECO:0007669"/>
    <property type="project" value="UniProtKB-SubCell"/>
</dbReference>
<dbReference type="PANTHER" id="PTHR32285:SF217">
    <property type="entry name" value="PROTEIN TRICHOME BIREFRINGENCE-LIKE 31"/>
    <property type="match status" value="1"/>
</dbReference>
<dbReference type="PANTHER" id="PTHR32285">
    <property type="entry name" value="PROTEIN TRICHOME BIREFRINGENCE-LIKE 9-RELATED"/>
    <property type="match status" value="1"/>
</dbReference>
<dbReference type="InterPro" id="IPR029962">
    <property type="entry name" value="TBL"/>
</dbReference>
<evidence type="ECO:0000313" key="12">
    <source>
        <dbReference type="EMBL" id="WOL12419.1"/>
    </source>
</evidence>
<feature type="domain" description="Trichome birefringence-like C-terminal" evidence="10">
    <location>
        <begin position="418"/>
        <end position="698"/>
    </location>
</feature>
<evidence type="ECO:0000259" key="10">
    <source>
        <dbReference type="Pfam" id="PF13839"/>
    </source>
</evidence>
<dbReference type="SUPFAM" id="SSF52266">
    <property type="entry name" value="SGNH hydrolase"/>
    <property type="match status" value="1"/>
</dbReference>
<dbReference type="Gene3D" id="3.40.50.1110">
    <property type="entry name" value="SGNH hydrolase"/>
    <property type="match status" value="1"/>
</dbReference>
<evidence type="ECO:0000256" key="6">
    <source>
        <dbReference type="ARBA" id="ARBA00022989"/>
    </source>
</evidence>
<proteinExistence type="inferred from homology"/>
<dbReference type="GO" id="GO:0016788">
    <property type="term" value="F:hydrolase activity, acting on ester bonds"/>
    <property type="evidence" value="ECO:0007669"/>
    <property type="project" value="InterPro"/>
</dbReference>
<evidence type="ECO:0000313" key="13">
    <source>
        <dbReference type="Proteomes" id="UP001327560"/>
    </source>
</evidence>
<evidence type="ECO:0000256" key="5">
    <source>
        <dbReference type="ARBA" id="ARBA00022968"/>
    </source>
</evidence>
<evidence type="ECO:0000256" key="7">
    <source>
        <dbReference type="ARBA" id="ARBA00023034"/>
    </source>
</evidence>
<keyword evidence="8" id="KW-0472">Membrane</keyword>
<keyword evidence="6" id="KW-1133">Transmembrane helix</keyword>
<gene>
    <name evidence="12" type="ORF">Cni_G21186</name>
</gene>
<dbReference type="EMBL" id="CP136895">
    <property type="protein sequence ID" value="WOL12419.1"/>
    <property type="molecule type" value="Genomic_DNA"/>
</dbReference>
<evidence type="ECO:0000256" key="4">
    <source>
        <dbReference type="ARBA" id="ARBA00022692"/>
    </source>
</evidence>
<protein>
    <submittedName>
        <fullName evidence="12">Protein trichome birefringence-like 31</fullName>
    </submittedName>
</protein>
<dbReference type="Pfam" id="PF00657">
    <property type="entry name" value="Lipase_GDSL"/>
    <property type="match status" value="1"/>
</dbReference>
<evidence type="ECO:0000259" key="11">
    <source>
        <dbReference type="Pfam" id="PF14416"/>
    </source>
</evidence>
<comment type="similarity">
    <text evidence="3">Belongs to the 'GDSL' lipolytic enzyme family.</text>
</comment>
<accession>A0AAQ3QIF6</accession>
<dbReference type="Pfam" id="PF13839">
    <property type="entry name" value="PC-Esterase"/>
    <property type="match status" value="1"/>
</dbReference>
<evidence type="ECO:0000256" key="9">
    <source>
        <dbReference type="SAM" id="SignalP"/>
    </source>
</evidence>
<dbReference type="CDD" id="cd01837">
    <property type="entry name" value="SGNH_plant_lipase_like"/>
    <property type="match status" value="1"/>
</dbReference>
<keyword evidence="5" id="KW-0735">Signal-anchor</keyword>
<evidence type="ECO:0000256" key="8">
    <source>
        <dbReference type="ARBA" id="ARBA00023136"/>
    </source>
</evidence>
<comment type="subcellular location">
    <subcellularLocation>
        <location evidence="1">Golgi apparatus membrane</location>
        <topology evidence="1">Single-pass type II membrane protein</topology>
    </subcellularLocation>
</comment>
<dbReference type="InterPro" id="IPR025846">
    <property type="entry name" value="TBL_N"/>
</dbReference>
<sequence>MKLVILFLLPFFYLSNSKSYSAIFSFGDSLSDTGNAVLAGLPYGMSFFGRPTGRCSNGRLVIDFIAEAVGLPLLPPCTAKGKSFRRGANFAYIAATALDFGFFYRRGLGGELWVNASLDTQIGWFEKKMPSLCGSTQECKDYFSKSLFVVGEFGGNDYSTPIFAGRSLTQAYALVPKVIRAIRQDDYTNIGCLNKFNNLTSYHNSLLQRKLYGLQRKYSWTRIRYADFFNPTIQFISDPIQYGFSADGALRACCGAGGRGDYNVNLKAKCAEPGSSVCSDPTTYVSWDGIHLTETAYKLIANSWLYGPYAKPPILHQTALRIIKEIFLLTEEGWIPAGSLISPVIARIGTKNAEEDVNVLARGCNLFEGRWVLDEQNSRPLYTEESCPYLTRQVTCLSNGRPDSLYQKWKWKPNSCELPRFNGAKLLEKLRNKRLMFVGDSIQRTQWESMVCLIQSAVPESKKFIHKDPPRKIFVAENYNASIEFYWAPFLVESNADHATKHRVQRRLVKLDSITKHSRQWKQVDILVFDSYVWWMSNPLINATFGSDDTREYDVLAAYRLMLNTWAKWVESAMNPQTKAFFMSLSPMHLWSWEWRDGSRGNCFNESSPIEGAFWGSGSNVRVMRAVEEALREMKVDVTLMNITQLSEFRKDAHASVYTERRGKLMTGEERSKPEMFADCIHWCLPGVPDTWNEILFAYLLSM</sequence>
<feature type="signal peptide" evidence="9">
    <location>
        <begin position="1"/>
        <end position="17"/>
    </location>
</feature>
<evidence type="ECO:0000256" key="3">
    <source>
        <dbReference type="ARBA" id="ARBA00008668"/>
    </source>
</evidence>
<dbReference type="InterPro" id="IPR036514">
    <property type="entry name" value="SGNH_hydro_sf"/>
</dbReference>
<reference evidence="12 13" key="1">
    <citation type="submission" date="2023-10" db="EMBL/GenBank/DDBJ databases">
        <title>Chromosome-scale genome assembly provides insights into flower coloration mechanisms of Canna indica.</title>
        <authorList>
            <person name="Li C."/>
        </authorList>
    </citation>
    <scope>NUCLEOTIDE SEQUENCE [LARGE SCALE GENOMIC DNA]</scope>
    <source>
        <tissue evidence="12">Flower</tissue>
    </source>
</reference>
<dbReference type="Proteomes" id="UP001327560">
    <property type="component" value="Chromosome 6"/>
</dbReference>
<evidence type="ECO:0000256" key="2">
    <source>
        <dbReference type="ARBA" id="ARBA00007727"/>
    </source>
</evidence>
<name>A0AAQ3QIF6_9LILI</name>
<dbReference type="GO" id="GO:1990538">
    <property type="term" value="F:xylan O-acetyltransferase activity"/>
    <property type="evidence" value="ECO:0007669"/>
    <property type="project" value="UniProtKB-ARBA"/>
</dbReference>
<keyword evidence="9" id="KW-0732">Signal</keyword>
<keyword evidence="13" id="KW-1185">Reference proteome</keyword>
<organism evidence="12 13">
    <name type="scientific">Canna indica</name>
    <name type="common">Indian-shot</name>
    <dbReference type="NCBI Taxonomy" id="4628"/>
    <lineage>
        <taxon>Eukaryota</taxon>
        <taxon>Viridiplantae</taxon>
        <taxon>Streptophyta</taxon>
        <taxon>Embryophyta</taxon>
        <taxon>Tracheophyta</taxon>
        <taxon>Spermatophyta</taxon>
        <taxon>Magnoliopsida</taxon>
        <taxon>Liliopsida</taxon>
        <taxon>Zingiberales</taxon>
        <taxon>Cannaceae</taxon>
        <taxon>Canna</taxon>
    </lineage>
</organism>
<dbReference type="InterPro" id="IPR026057">
    <property type="entry name" value="TBL_C"/>
</dbReference>